<keyword evidence="7" id="KW-1185">Reference proteome</keyword>
<dbReference type="OMA" id="EKWCGHC"/>
<evidence type="ECO:0000313" key="7">
    <source>
        <dbReference type="Proteomes" id="UP000184267"/>
    </source>
</evidence>
<gene>
    <name evidence="6" type="ORF">TRAPUB_10841</name>
</gene>
<keyword evidence="2 4" id="KW-0863">Zinc-finger</keyword>
<evidence type="ECO:0000256" key="1">
    <source>
        <dbReference type="ARBA" id="ARBA00022723"/>
    </source>
</evidence>
<dbReference type="InterPro" id="IPR002893">
    <property type="entry name" value="Znf_MYND"/>
</dbReference>
<keyword evidence="1" id="KW-0479">Metal-binding</keyword>
<evidence type="ECO:0000256" key="3">
    <source>
        <dbReference type="ARBA" id="ARBA00022833"/>
    </source>
</evidence>
<evidence type="ECO:0000313" key="6">
    <source>
        <dbReference type="EMBL" id="OJT12600.1"/>
    </source>
</evidence>
<organism evidence="6 7">
    <name type="scientific">Trametes pubescens</name>
    <name type="common">White-rot fungus</name>
    <dbReference type="NCBI Taxonomy" id="154538"/>
    <lineage>
        <taxon>Eukaryota</taxon>
        <taxon>Fungi</taxon>
        <taxon>Dikarya</taxon>
        <taxon>Basidiomycota</taxon>
        <taxon>Agaricomycotina</taxon>
        <taxon>Agaricomycetes</taxon>
        <taxon>Polyporales</taxon>
        <taxon>Polyporaceae</taxon>
        <taxon>Trametes</taxon>
    </lineage>
</organism>
<dbReference type="GO" id="GO:0008270">
    <property type="term" value="F:zinc ion binding"/>
    <property type="evidence" value="ECO:0007669"/>
    <property type="project" value="UniProtKB-KW"/>
</dbReference>
<proteinExistence type="predicted"/>
<reference evidence="6 7" key="1">
    <citation type="submission" date="2016-10" db="EMBL/GenBank/DDBJ databases">
        <title>Genome sequence of the basidiomycete white-rot fungus Trametes pubescens.</title>
        <authorList>
            <person name="Makela M.R."/>
            <person name="Granchi Z."/>
            <person name="Peng M."/>
            <person name="De Vries R.P."/>
            <person name="Grigoriev I."/>
            <person name="Riley R."/>
            <person name="Hilden K."/>
        </authorList>
    </citation>
    <scope>NUCLEOTIDE SEQUENCE [LARGE SCALE GENOMIC DNA]</scope>
    <source>
        <strain evidence="6 7">FBCC735</strain>
    </source>
</reference>
<name>A0A1M2VYI5_TRAPU</name>
<dbReference type="Proteomes" id="UP000184267">
    <property type="component" value="Unassembled WGS sequence"/>
</dbReference>
<sequence>MSSATSQTPHIPDDFIVDVHDLAAIILDAHARTEPLFPHAQLVEINHGDAPLTTFPEQFFHSSWHESAVLARKRVAYVLQTDSAAQERVTVDSFAGPEGVKTAAGPRELNRRGLEDVYWRCKDYNNGYLLAYVAQRVFDSLPSTAKLRARTSTKHEVLCKPSEVAVAEIDIRPKEACLILVKEPRPDLGPSKVDMAQHLSGFSDSVPWVFLLLGEATSTDMEADSRVVFDLVLPQIGGRGGGSEPFALERAIVYHEKVLAKVADEFERYDLSGKIRIAEEDIRRPGKALVALVLDRIARIAVGQDHFCRYCGKDGVETRCSKCKKAFFCSSCQALGWKYHKVWCE</sequence>
<protein>
    <recommendedName>
        <fullName evidence="5">MYND-type domain-containing protein</fullName>
    </recommendedName>
</protein>
<evidence type="ECO:0000259" key="5">
    <source>
        <dbReference type="PROSITE" id="PS50865"/>
    </source>
</evidence>
<dbReference type="Pfam" id="PF01753">
    <property type="entry name" value="zf-MYND"/>
    <property type="match status" value="1"/>
</dbReference>
<comment type="caution">
    <text evidence="6">The sequence shown here is derived from an EMBL/GenBank/DDBJ whole genome shotgun (WGS) entry which is preliminary data.</text>
</comment>
<dbReference type="EMBL" id="MNAD01000475">
    <property type="protein sequence ID" value="OJT12600.1"/>
    <property type="molecule type" value="Genomic_DNA"/>
</dbReference>
<evidence type="ECO:0000256" key="2">
    <source>
        <dbReference type="ARBA" id="ARBA00022771"/>
    </source>
</evidence>
<dbReference type="Gene3D" id="6.10.140.2220">
    <property type="match status" value="1"/>
</dbReference>
<accession>A0A1M2VYI5</accession>
<dbReference type="STRING" id="154538.A0A1M2VYI5"/>
<dbReference type="AlphaFoldDB" id="A0A1M2VYI5"/>
<dbReference type="PROSITE" id="PS50865">
    <property type="entry name" value="ZF_MYND_2"/>
    <property type="match status" value="1"/>
</dbReference>
<evidence type="ECO:0000256" key="4">
    <source>
        <dbReference type="PROSITE-ProRule" id="PRU00134"/>
    </source>
</evidence>
<dbReference type="OrthoDB" id="432970at2759"/>
<keyword evidence="3" id="KW-0862">Zinc</keyword>
<dbReference type="SUPFAM" id="SSF144232">
    <property type="entry name" value="HIT/MYND zinc finger-like"/>
    <property type="match status" value="1"/>
</dbReference>
<feature type="domain" description="MYND-type" evidence="5">
    <location>
        <begin position="308"/>
        <end position="344"/>
    </location>
</feature>